<proteinExistence type="predicted"/>
<keyword evidence="3" id="KW-1185">Reference proteome</keyword>
<feature type="region of interest" description="Disordered" evidence="1">
    <location>
        <begin position="152"/>
        <end position="172"/>
    </location>
</feature>
<dbReference type="GO" id="GO:0005634">
    <property type="term" value="C:nucleus"/>
    <property type="evidence" value="ECO:0007669"/>
    <property type="project" value="TreeGrafter"/>
</dbReference>
<reference evidence="2 3" key="1">
    <citation type="journal article" date="2021" name="Elife">
        <title>Chloroplast acquisition without the gene transfer in kleptoplastic sea slugs, Plakobranchus ocellatus.</title>
        <authorList>
            <person name="Maeda T."/>
            <person name="Takahashi S."/>
            <person name="Yoshida T."/>
            <person name="Shimamura S."/>
            <person name="Takaki Y."/>
            <person name="Nagai Y."/>
            <person name="Toyoda A."/>
            <person name="Suzuki Y."/>
            <person name="Arimoto A."/>
            <person name="Ishii H."/>
            <person name="Satoh N."/>
            <person name="Nishiyama T."/>
            <person name="Hasebe M."/>
            <person name="Maruyama T."/>
            <person name="Minagawa J."/>
            <person name="Obokata J."/>
            <person name="Shigenobu S."/>
        </authorList>
    </citation>
    <scope>NUCLEOTIDE SEQUENCE [LARGE SCALE GENOMIC DNA]</scope>
</reference>
<protein>
    <submittedName>
        <fullName evidence="2">E3 ubiquitin-protein ligase chfr-like</fullName>
    </submittedName>
</protein>
<dbReference type="GO" id="GO:0006511">
    <property type="term" value="P:ubiquitin-dependent protein catabolic process"/>
    <property type="evidence" value="ECO:0007669"/>
    <property type="project" value="TreeGrafter"/>
</dbReference>
<feature type="compositionally biased region" description="Polar residues" evidence="1">
    <location>
        <begin position="156"/>
        <end position="172"/>
    </location>
</feature>
<name>A0AAV3ZQ29_9GAST</name>
<dbReference type="GO" id="GO:0004842">
    <property type="term" value="F:ubiquitin-protein transferase activity"/>
    <property type="evidence" value="ECO:0007669"/>
    <property type="project" value="TreeGrafter"/>
</dbReference>
<feature type="region of interest" description="Disordered" evidence="1">
    <location>
        <begin position="112"/>
        <end position="132"/>
    </location>
</feature>
<dbReference type="AlphaFoldDB" id="A0AAV3ZQ29"/>
<comment type="caution">
    <text evidence="2">The sequence shown here is derived from an EMBL/GenBank/DDBJ whole genome shotgun (WGS) entry which is preliminary data.</text>
</comment>
<gene>
    <name evidence="2" type="ORF">PoB_002311200</name>
</gene>
<dbReference type="Proteomes" id="UP000735302">
    <property type="component" value="Unassembled WGS sequence"/>
</dbReference>
<dbReference type="PANTHER" id="PTHR16079:SF4">
    <property type="entry name" value="E3 UBIQUITIN-PROTEIN LIGASE CHFR"/>
    <property type="match status" value="1"/>
</dbReference>
<sequence length="172" mass="19755">MVNREYTCTDQARLESQNGINTPVCYACGLRNFKDLAFAYRRDIANDQLPATITCRPDCHWGKNCRTQKSKPEHAKRYNHISVIAFYLGSRGGNRYIFLSKLAEIHRNSPKFTELSKTQRKSPPKPLKLAETHHRALQNSLKLTTEMVKTHRNCPKFSNTHRNSPPNSPTLT</sequence>
<evidence type="ECO:0000313" key="3">
    <source>
        <dbReference type="Proteomes" id="UP000735302"/>
    </source>
</evidence>
<dbReference type="GO" id="GO:0016567">
    <property type="term" value="P:protein ubiquitination"/>
    <property type="evidence" value="ECO:0007669"/>
    <property type="project" value="TreeGrafter"/>
</dbReference>
<accession>A0AAV3ZQ29</accession>
<dbReference type="PANTHER" id="PTHR16079">
    <property type="entry name" value="UBIQUITIN LIGASE PROTEIN CHFR"/>
    <property type="match status" value="1"/>
</dbReference>
<dbReference type="EMBL" id="BLXT01002685">
    <property type="protein sequence ID" value="GFN96606.1"/>
    <property type="molecule type" value="Genomic_DNA"/>
</dbReference>
<evidence type="ECO:0000256" key="1">
    <source>
        <dbReference type="SAM" id="MobiDB-lite"/>
    </source>
</evidence>
<organism evidence="2 3">
    <name type="scientific">Plakobranchus ocellatus</name>
    <dbReference type="NCBI Taxonomy" id="259542"/>
    <lineage>
        <taxon>Eukaryota</taxon>
        <taxon>Metazoa</taxon>
        <taxon>Spiralia</taxon>
        <taxon>Lophotrochozoa</taxon>
        <taxon>Mollusca</taxon>
        <taxon>Gastropoda</taxon>
        <taxon>Heterobranchia</taxon>
        <taxon>Euthyneura</taxon>
        <taxon>Panpulmonata</taxon>
        <taxon>Sacoglossa</taxon>
        <taxon>Placobranchoidea</taxon>
        <taxon>Plakobranchidae</taxon>
        <taxon>Plakobranchus</taxon>
    </lineage>
</organism>
<evidence type="ECO:0000313" key="2">
    <source>
        <dbReference type="EMBL" id="GFN96606.1"/>
    </source>
</evidence>
<dbReference type="InterPro" id="IPR052256">
    <property type="entry name" value="E3_ubiquitin-ligase_CHFR"/>
</dbReference>